<name>A0A370D7D0_9GAMM</name>
<sequence length="75" mass="9047">MRPDQIKDEVSRLGLSEKLLLVEDIWDSIAASNSEIPMPMWQKQELDRRYKEYKEGKLELHDWEDVHEGLREKHK</sequence>
<comment type="caution">
    <text evidence="1">The sequence shown here is derived from an EMBL/GenBank/DDBJ whole genome shotgun (WGS) entry which is preliminary data.</text>
</comment>
<proteinExistence type="predicted"/>
<dbReference type="Pfam" id="PF09720">
    <property type="entry name" value="Unstab_antitox"/>
    <property type="match status" value="1"/>
</dbReference>
<dbReference type="NCBIfam" id="TIGR02574">
    <property type="entry name" value="stabl_TIGR02574"/>
    <property type="match status" value="1"/>
</dbReference>
<evidence type="ECO:0000313" key="1">
    <source>
        <dbReference type="EMBL" id="RDH80888.1"/>
    </source>
</evidence>
<dbReference type="AlphaFoldDB" id="A0A370D7D0"/>
<keyword evidence="2" id="KW-1185">Reference proteome</keyword>
<accession>A0A370D7D0</accession>
<evidence type="ECO:0000313" key="2">
    <source>
        <dbReference type="Proteomes" id="UP000254771"/>
    </source>
</evidence>
<dbReference type="InterPro" id="IPR013406">
    <property type="entry name" value="CHP02574_addiction_mod"/>
</dbReference>
<gene>
    <name evidence="1" type="ORF">DIZ78_17655</name>
</gene>
<reference evidence="1 2" key="1">
    <citation type="journal article" date="2018" name="ISME J.">
        <title>Endosymbiont genomes yield clues of tubeworm success.</title>
        <authorList>
            <person name="Li Y."/>
            <person name="Liles M.R."/>
            <person name="Halanych K.M."/>
        </authorList>
    </citation>
    <scope>NUCLEOTIDE SEQUENCE [LARGE SCALE GENOMIC DNA]</scope>
    <source>
        <strain evidence="1">A1462</strain>
    </source>
</reference>
<organism evidence="1 2">
    <name type="scientific">endosymbiont of Escarpia spicata</name>
    <dbReference type="NCBI Taxonomy" id="2200908"/>
    <lineage>
        <taxon>Bacteria</taxon>
        <taxon>Pseudomonadati</taxon>
        <taxon>Pseudomonadota</taxon>
        <taxon>Gammaproteobacteria</taxon>
        <taxon>sulfur-oxidizing symbionts</taxon>
    </lineage>
</organism>
<protein>
    <submittedName>
        <fullName evidence="1">Addiction module protein</fullName>
    </submittedName>
</protein>
<dbReference type="EMBL" id="QFXE01000023">
    <property type="protein sequence ID" value="RDH80888.1"/>
    <property type="molecule type" value="Genomic_DNA"/>
</dbReference>
<dbReference type="Proteomes" id="UP000254771">
    <property type="component" value="Unassembled WGS sequence"/>
</dbReference>